<protein>
    <submittedName>
        <fullName evidence="4">Uroporphyrinogen-III C-methyltransferase</fullName>
        <ecNumber evidence="4">2.1.1.107</ecNumber>
    </submittedName>
</protein>
<dbReference type="NCBIfam" id="NF008173">
    <property type="entry name" value="PRK10920.1"/>
    <property type="match status" value="1"/>
</dbReference>
<keyword evidence="1" id="KW-0175">Coiled coil</keyword>
<proteinExistence type="predicted"/>
<keyword evidence="3" id="KW-0812">Transmembrane</keyword>
<gene>
    <name evidence="4" type="primary">hemX</name>
    <name evidence="4" type="ORF">F0L16_11930</name>
</gene>
<dbReference type="RefSeq" id="WP_149616825.1">
    <property type="nucleotide sequence ID" value="NZ_CAWPFF010000060.1"/>
</dbReference>
<dbReference type="STRING" id="880156.AM629_11165"/>
<accession>A0A5B0WN25</accession>
<evidence type="ECO:0000313" key="4">
    <source>
        <dbReference type="EMBL" id="KAA1187997.1"/>
    </source>
</evidence>
<evidence type="ECO:0000256" key="1">
    <source>
        <dbReference type="SAM" id="Coils"/>
    </source>
</evidence>
<dbReference type="PANTHER" id="PTHR38043:SF1">
    <property type="entry name" value="PROTEIN HEMX"/>
    <property type="match status" value="1"/>
</dbReference>
<dbReference type="AlphaFoldDB" id="A0A5B0WN25"/>
<feature type="region of interest" description="Disordered" evidence="2">
    <location>
        <begin position="1"/>
        <end position="31"/>
    </location>
</feature>
<dbReference type="EMBL" id="VTUW01000020">
    <property type="protein sequence ID" value="KAA1187997.1"/>
    <property type="molecule type" value="Genomic_DNA"/>
</dbReference>
<organism evidence="4 5">
    <name type="scientific">Photorhabdus heterorhabditis</name>
    <dbReference type="NCBI Taxonomy" id="880156"/>
    <lineage>
        <taxon>Bacteria</taxon>
        <taxon>Pseudomonadati</taxon>
        <taxon>Pseudomonadota</taxon>
        <taxon>Gammaproteobacteria</taxon>
        <taxon>Enterobacterales</taxon>
        <taxon>Morganellaceae</taxon>
        <taxon>Photorhabdus</taxon>
    </lineage>
</organism>
<keyword evidence="3" id="KW-0472">Membrane</keyword>
<dbReference type="InterPro" id="IPR007470">
    <property type="entry name" value="HemX"/>
</dbReference>
<dbReference type="EC" id="2.1.1.107" evidence="4"/>
<comment type="caution">
    <text evidence="4">The sequence shown here is derived from an EMBL/GenBank/DDBJ whole genome shotgun (WGS) entry which is preliminary data.</text>
</comment>
<keyword evidence="4" id="KW-0808">Transferase</keyword>
<dbReference type="GO" id="GO:0004851">
    <property type="term" value="F:uroporphyrin-III C-methyltransferase activity"/>
    <property type="evidence" value="ECO:0007669"/>
    <property type="project" value="UniProtKB-EC"/>
</dbReference>
<dbReference type="PANTHER" id="PTHR38043">
    <property type="entry name" value="PROTEIN HEMX"/>
    <property type="match status" value="1"/>
</dbReference>
<evidence type="ECO:0000313" key="5">
    <source>
        <dbReference type="Proteomes" id="UP000322184"/>
    </source>
</evidence>
<dbReference type="Pfam" id="PF04375">
    <property type="entry name" value="HemX"/>
    <property type="match status" value="1"/>
</dbReference>
<feature type="transmembrane region" description="Helical" evidence="3">
    <location>
        <begin position="36"/>
        <end position="56"/>
    </location>
</feature>
<evidence type="ECO:0000256" key="2">
    <source>
        <dbReference type="SAM" id="MobiDB-lite"/>
    </source>
</evidence>
<keyword evidence="3" id="KW-1133">Transmembrane helix</keyword>
<name>A0A5B0WN25_9GAMM</name>
<reference evidence="4 5" key="1">
    <citation type="submission" date="2019-09" db="EMBL/GenBank/DDBJ databases">
        <title>Whole genome sequence of Photorhabdus heterorhabditis strain ETL (Enterobacteriales: Enterobacteriaceae) a bacterial symbiont of Heterorhabditis zealandica strain ETL (Rhabditida: Heterorhabditidae).</title>
        <authorList>
            <person name="Lulamba T.E."/>
            <person name="Serepa-Dlamini M.H."/>
        </authorList>
    </citation>
    <scope>NUCLEOTIDE SEQUENCE [LARGE SCALE GENOMIC DNA]</scope>
    <source>
        <strain evidence="4 5">ETL</strain>
    </source>
</reference>
<dbReference type="Proteomes" id="UP000322184">
    <property type="component" value="Unassembled WGS sequence"/>
</dbReference>
<keyword evidence="4" id="KW-0489">Methyltransferase</keyword>
<evidence type="ECO:0000256" key="3">
    <source>
        <dbReference type="SAM" id="Phobius"/>
    </source>
</evidence>
<sequence>MTEQKQSAETVEKTIETVEPPRQPGIEPQKQKRSGVLRNIITIAIILAIGGGLYYYGQQQSHLLSAENHELRQQLESLKHQQSQDQQRIEALFKEQAKASSKVATQAAQNEQLDRHLQELQAKISALSSSDVKSWLLAQADFLVKMAGRKLWNDQDVVTAAALLKNADASLAEMNDPSLIEIRRAITQDISKLSAISQVDFDGIILRVNQLSNQVDNLRLADNTPDGLPMDEDNHELTGTLSEWRQNLSKSWNSFMDNFITIRRRDTAAEPLLAPNQDIYLRENIRARLLIAAQAIPRHQGEVFKQSLETVSTWVRAYFNINDPNTKAFLEEIDSLSQQPISITVPDHLSSQPLLEKLMQTRVRSLLSQSSAINQEG</sequence>
<dbReference type="GO" id="GO:0032259">
    <property type="term" value="P:methylation"/>
    <property type="evidence" value="ECO:0007669"/>
    <property type="project" value="UniProtKB-KW"/>
</dbReference>
<feature type="coiled-coil region" evidence="1">
    <location>
        <begin position="61"/>
        <end position="130"/>
    </location>
</feature>